<protein>
    <recommendedName>
        <fullName evidence="3">F-box domain-containing protein</fullName>
    </recommendedName>
</protein>
<dbReference type="OrthoDB" id="2909371at2759"/>
<dbReference type="InterPro" id="IPR032675">
    <property type="entry name" value="LRR_dom_sf"/>
</dbReference>
<dbReference type="Proteomes" id="UP000076532">
    <property type="component" value="Unassembled WGS sequence"/>
</dbReference>
<dbReference type="PANTHER" id="PTHR38926:SF72">
    <property type="entry name" value="IM:7136021-RELATED"/>
    <property type="match status" value="1"/>
</dbReference>
<dbReference type="SUPFAM" id="SSF52047">
    <property type="entry name" value="RNI-like"/>
    <property type="match status" value="1"/>
</dbReference>
<dbReference type="AlphaFoldDB" id="A0A166JFZ0"/>
<name>A0A166JFZ0_9AGAM</name>
<dbReference type="PANTHER" id="PTHR38926">
    <property type="entry name" value="F-BOX DOMAIN CONTAINING PROTEIN, EXPRESSED"/>
    <property type="match status" value="1"/>
</dbReference>
<evidence type="ECO:0000313" key="2">
    <source>
        <dbReference type="Proteomes" id="UP000076532"/>
    </source>
</evidence>
<proteinExistence type="predicted"/>
<reference evidence="1 2" key="1">
    <citation type="journal article" date="2016" name="Mol. Biol. Evol.">
        <title>Comparative Genomics of Early-Diverging Mushroom-Forming Fungi Provides Insights into the Origins of Lignocellulose Decay Capabilities.</title>
        <authorList>
            <person name="Nagy L.G."/>
            <person name="Riley R."/>
            <person name="Tritt A."/>
            <person name="Adam C."/>
            <person name="Daum C."/>
            <person name="Floudas D."/>
            <person name="Sun H."/>
            <person name="Yadav J.S."/>
            <person name="Pangilinan J."/>
            <person name="Larsson K.H."/>
            <person name="Matsuura K."/>
            <person name="Barry K."/>
            <person name="Labutti K."/>
            <person name="Kuo R."/>
            <person name="Ohm R.A."/>
            <person name="Bhattacharya S.S."/>
            <person name="Shirouzu T."/>
            <person name="Yoshinaga Y."/>
            <person name="Martin F.M."/>
            <person name="Grigoriev I.V."/>
            <person name="Hibbett D.S."/>
        </authorList>
    </citation>
    <scope>NUCLEOTIDE SEQUENCE [LARGE SCALE GENOMIC DNA]</scope>
    <source>
        <strain evidence="1 2">CBS 109695</strain>
    </source>
</reference>
<keyword evidence="2" id="KW-1185">Reference proteome</keyword>
<dbReference type="Gene3D" id="3.80.10.10">
    <property type="entry name" value="Ribonuclease Inhibitor"/>
    <property type="match status" value="1"/>
</dbReference>
<gene>
    <name evidence="1" type="ORF">FIBSPDRAFT_1044608</name>
</gene>
<evidence type="ECO:0008006" key="3">
    <source>
        <dbReference type="Google" id="ProtNLM"/>
    </source>
</evidence>
<organism evidence="1 2">
    <name type="scientific">Athelia psychrophila</name>
    <dbReference type="NCBI Taxonomy" id="1759441"/>
    <lineage>
        <taxon>Eukaryota</taxon>
        <taxon>Fungi</taxon>
        <taxon>Dikarya</taxon>
        <taxon>Basidiomycota</taxon>
        <taxon>Agaricomycotina</taxon>
        <taxon>Agaricomycetes</taxon>
        <taxon>Agaricomycetidae</taxon>
        <taxon>Atheliales</taxon>
        <taxon>Atheliaceae</taxon>
        <taxon>Athelia</taxon>
    </lineage>
</organism>
<dbReference type="EMBL" id="KV417552">
    <property type="protein sequence ID" value="KZP20819.1"/>
    <property type="molecule type" value="Genomic_DNA"/>
</dbReference>
<accession>A0A166JFZ0</accession>
<sequence length="485" mass="54915">MDTGVSEQPKGMLESRVSDDVLVEIFLALSAVTRRADYWAPSPGPILLGSVCRRWRAVTRSSQLLWASIRININHPSRFASALDIFRLFTTHSGVCPLEVSITFRNEEEKHHMSSVDMEQCQLLASALAASVERWQHFRTNSHPSFLRRIEQAVAERPSSSTRILETLWIQPYSREGETWPDLGLNVHTTHLDMFAASPKLRYVSLGDGYSFEGDDLPIRLSWQQIERLDIAASFEGCIQVFRDCPKLTRFSVAMAQDCGVEGGVDIVHRSLRSLEMWVDDEPTFDCFFKSVKLPSLLDLSIHFDLAWNADESLTQERITAFLPTCSKLQRLALRIYEVVPEDFHDILRAVLPGLMELEICHEVDEAATIYTNQLLEELTFNHGRQTPALLPNLHTLSLLGEGLNMDPATFTTMIRSRTKENVDGQHGALLQSLYIHIVKDTESIKLQDLGEVKAILGDRADIRMVAFAPMYQSSAFPDLFDNEH</sequence>
<evidence type="ECO:0000313" key="1">
    <source>
        <dbReference type="EMBL" id="KZP20819.1"/>
    </source>
</evidence>